<gene>
    <name evidence="1" type="ORF">AYBTSS11_LOCUS9033</name>
</gene>
<reference evidence="1" key="1">
    <citation type="submission" date="2023-10" db="EMBL/GenBank/DDBJ databases">
        <authorList>
            <person name="Domelevo Entfellner J.-B."/>
        </authorList>
    </citation>
    <scope>NUCLEOTIDE SEQUENCE</scope>
</reference>
<evidence type="ECO:0000313" key="1">
    <source>
        <dbReference type="EMBL" id="CAJ1939262.1"/>
    </source>
</evidence>
<accession>A0AA86SCH3</accession>
<proteinExistence type="predicted"/>
<organism evidence="1 2">
    <name type="scientific">Sphenostylis stenocarpa</name>
    <dbReference type="NCBI Taxonomy" id="92480"/>
    <lineage>
        <taxon>Eukaryota</taxon>
        <taxon>Viridiplantae</taxon>
        <taxon>Streptophyta</taxon>
        <taxon>Embryophyta</taxon>
        <taxon>Tracheophyta</taxon>
        <taxon>Spermatophyta</taxon>
        <taxon>Magnoliopsida</taxon>
        <taxon>eudicotyledons</taxon>
        <taxon>Gunneridae</taxon>
        <taxon>Pentapetalae</taxon>
        <taxon>rosids</taxon>
        <taxon>fabids</taxon>
        <taxon>Fabales</taxon>
        <taxon>Fabaceae</taxon>
        <taxon>Papilionoideae</taxon>
        <taxon>50 kb inversion clade</taxon>
        <taxon>NPAAA clade</taxon>
        <taxon>indigoferoid/millettioid clade</taxon>
        <taxon>Phaseoleae</taxon>
        <taxon>Sphenostylis</taxon>
    </lineage>
</organism>
<name>A0AA86SCH3_9FABA</name>
<dbReference type="AlphaFoldDB" id="A0AA86SCH3"/>
<dbReference type="Proteomes" id="UP001189624">
    <property type="component" value="Chromosome 3"/>
</dbReference>
<sequence length="64" mass="6977">MSESFPKHPIPASSIHLIHLPTYLSVSEQDASGRIFHTQEARLGTRPGCSSSAGLKAMRGRLME</sequence>
<feature type="non-terminal residue" evidence="1">
    <location>
        <position position="64"/>
    </location>
</feature>
<evidence type="ECO:0000313" key="2">
    <source>
        <dbReference type="Proteomes" id="UP001189624"/>
    </source>
</evidence>
<protein>
    <submittedName>
        <fullName evidence="1">Uncharacterized protein</fullName>
    </submittedName>
</protein>
<dbReference type="Gramene" id="rna-AYBTSS11_LOCUS9033">
    <property type="protein sequence ID" value="CAJ1939262.1"/>
    <property type="gene ID" value="gene-AYBTSS11_LOCUS9033"/>
</dbReference>
<keyword evidence="2" id="KW-1185">Reference proteome</keyword>
<dbReference type="EMBL" id="OY731400">
    <property type="protein sequence ID" value="CAJ1939262.1"/>
    <property type="molecule type" value="Genomic_DNA"/>
</dbReference>